<keyword evidence="1" id="KW-0808">Transferase</keyword>
<keyword evidence="3" id="KW-0540">Nuclease</keyword>
<accession>W9S9A1</accession>
<keyword evidence="4" id="KW-0255">Endonuclease</keyword>
<reference evidence="15" key="1">
    <citation type="submission" date="2013-01" db="EMBL/GenBank/DDBJ databases">
        <title>Draft Genome Sequence of a Mulberry Tree, Morus notabilis C.K. Schneid.</title>
        <authorList>
            <person name="He N."/>
            <person name="Zhao S."/>
        </authorList>
    </citation>
    <scope>NUCLEOTIDE SEQUENCE</scope>
</reference>
<dbReference type="Pfam" id="PF17921">
    <property type="entry name" value="Integrase_H2C2"/>
    <property type="match status" value="1"/>
</dbReference>
<evidence type="ECO:0000256" key="2">
    <source>
        <dbReference type="ARBA" id="ARBA00022695"/>
    </source>
</evidence>
<evidence type="ECO:0000259" key="13">
    <source>
        <dbReference type="PROSITE" id="PS50994"/>
    </source>
</evidence>
<dbReference type="GO" id="GO:0003723">
    <property type="term" value="F:RNA binding"/>
    <property type="evidence" value="ECO:0007669"/>
    <property type="project" value="UniProtKB-KW"/>
</dbReference>
<dbReference type="Proteomes" id="UP000030645">
    <property type="component" value="Unassembled WGS sequence"/>
</dbReference>
<evidence type="ECO:0000259" key="12">
    <source>
        <dbReference type="PROSITE" id="PS50878"/>
    </source>
</evidence>
<dbReference type="PROSITE" id="PS50994">
    <property type="entry name" value="INTEGRASE"/>
    <property type="match status" value="1"/>
</dbReference>
<feature type="compositionally biased region" description="Low complexity" evidence="11">
    <location>
        <begin position="125"/>
        <end position="139"/>
    </location>
</feature>
<evidence type="ECO:0000256" key="4">
    <source>
        <dbReference type="ARBA" id="ARBA00022759"/>
    </source>
</evidence>
<dbReference type="Pfam" id="PF17919">
    <property type="entry name" value="RT_RNaseH_2"/>
    <property type="match status" value="1"/>
</dbReference>
<dbReference type="CDD" id="cd00303">
    <property type="entry name" value="retropepsin_like"/>
    <property type="match status" value="1"/>
</dbReference>
<evidence type="ECO:0000256" key="5">
    <source>
        <dbReference type="ARBA" id="ARBA00022801"/>
    </source>
</evidence>
<keyword evidence="10" id="KW-0511">Multifunctional enzyme</keyword>
<dbReference type="GO" id="GO:0004519">
    <property type="term" value="F:endonuclease activity"/>
    <property type="evidence" value="ECO:0007669"/>
    <property type="project" value="UniProtKB-KW"/>
</dbReference>
<dbReference type="InterPro" id="IPR043128">
    <property type="entry name" value="Rev_trsase/Diguanyl_cyclase"/>
</dbReference>
<dbReference type="STRING" id="981085.W9S9A1"/>
<evidence type="ECO:0000256" key="8">
    <source>
        <dbReference type="ARBA" id="ARBA00022908"/>
    </source>
</evidence>
<dbReference type="Gene3D" id="3.10.10.10">
    <property type="entry name" value="HIV Type 1 Reverse Transcriptase, subunit A, domain 1"/>
    <property type="match status" value="1"/>
</dbReference>
<evidence type="ECO:0000256" key="11">
    <source>
        <dbReference type="SAM" id="MobiDB-lite"/>
    </source>
</evidence>
<keyword evidence="9" id="KW-0695">RNA-directed DNA polymerase</keyword>
<dbReference type="GO" id="GO:0015074">
    <property type="term" value="P:DNA integration"/>
    <property type="evidence" value="ECO:0007669"/>
    <property type="project" value="UniProtKB-KW"/>
</dbReference>
<dbReference type="CDD" id="cd01647">
    <property type="entry name" value="RT_LTR"/>
    <property type="match status" value="1"/>
</dbReference>
<proteinExistence type="predicted"/>
<dbReference type="SUPFAM" id="SSF53098">
    <property type="entry name" value="Ribonuclease H-like"/>
    <property type="match status" value="1"/>
</dbReference>
<evidence type="ECO:0000256" key="1">
    <source>
        <dbReference type="ARBA" id="ARBA00022679"/>
    </source>
</evidence>
<dbReference type="Gene3D" id="3.30.420.10">
    <property type="entry name" value="Ribonuclease H-like superfamily/Ribonuclease H"/>
    <property type="match status" value="1"/>
</dbReference>
<evidence type="ECO:0000313" key="15">
    <source>
        <dbReference type="Proteomes" id="UP000030645"/>
    </source>
</evidence>
<keyword evidence="7" id="KW-0694">RNA-binding</keyword>
<name>W9S9A1_9ROSA</name>
<dbReference type="InterPro" id="IPR041588">
    <property type="entry name" value="Integrase_H2C2"/>
</dbReference>
<dbReference type="Gene3D" id="3.30.70.270">
    <property type="match status" value="1"/>
</dbReference>
<evidence type="ECO:0000256" key="10">
    <source>
        <dbReference type="ARBA" id="ARBA00023268"/>
    </source>
</evidence>
<dbReference type="GO" id="GO:0006508">
    <property type="term" value="P:proteolysis"/>
    <property type="evidence" value="ECO:0007669"/>
    <property type="project" value="InterPro"/>
</dbReference>
<dbReference type="InterPro" id="IPR021109">
    <property type="entry name" value="Peptidase_aspartic_dom_sf"/>
</dbReference>
<sequence>MIREFDDLVQGDMTVTQYHARFIELSRYNPGAVADPMTRCEKFWKNLRPRLRQMIASTASNNFLKLVDAAERAEAELNSTYGEYKGSGGSGKSRKMGKKDKTGHLKRNCLNRLMQSPLGPGGQQGSHAGSASGSGNQASFQNPAASYTSVPQPRGLQPHYYFQPRPQGSGFQQSQSYQPTPQASGSQRPYFPRGNAGASSSHGNRGRGQKNKGKSHGQAYAVTSTATPGRGQQADHSVVDGTILVSHSWAQVLFDTGATHSFISMLFASVLQLSVDTHDPPLTLSTPMGGIAEVSMIRSPCCIVLGDHRLSADLFVLPMAGFDVILGMDWLSKYHATVDCYRRRVTLLTKNGQVIDYQAKTGAVTPSPVLKACIGGRKNLESLGMVFALGGESEANDSSYVPIVDDFQDVFPSELPGLPPDREIEFCIDLVPGTSPISIAPYRMAPAKNVELRKQLQKLMEKGFIRPSTSPWGAPVLFAKKHDGSLRLCVDYRQLNRVTIKNKYPLPCINELFDQLGRSRYFSKIDLRSGYHQLRVREEDVSKIAFRTRYGHYEFLVMPFGLTNAPAAFMDLMNRVFRPYLDRFIIVFIDDILIYSKTQEEHAEHLRIALQTLREHSLYAKKEKCDFWMTDVKFLGHVDVRFVWDEECEEAFMELKHRLTSAPILIVPSSNEPYTVFTDAPRNGLGCVLMQQGRVVAYASRQLKPHEYHPGKANVVADALSRKSHGVLTSLAFEDWNRLATVGSFDLQCYEDSNKACIFNIVATPTLKQLVKQGQWHDEEHSEVWNQFQSGEQIEGWQISPEGFLIRKGKLVVLNDSDLRDAVLYEAHRSKFSIHLGSTKMYMDLKRQYWWRGMKRDVVNFVAKCSICKQVKADHQRPSGELQPLPIPDWKWDHVTMDFVTGLPRTQEGYDAVWVVVDRLTKTAHFIPIRADYKVPKLCRLYIERIVTLHGVPVSIVSDRDAQFTSKFWKGLQNALGTELRFSTAFHPQTDGQSERVIQILEDILRAYVLDFEGRWGKYLPNAEFAYNNSYQASIRMAPFEALYGRPCRSPLCWAEKEERINLGPQFVREVIERVQFIRDRLKTAQSR</sequence>
<dbReference type="Gene3D" id="2.40.70.10">
    <property type="entry name" value="Acid Proteases"/>
    <property type="match status" value="1"/>
</dbReference>
<dbReference type="InterPro" id="IPR001584">
    <property type="entry name" value="Integrase_cat-core"/>
</dbReference>
<dbReference type="SUPFAM" id="SSF56672">
    <property type="entry name" value="DNA/RNA polymerases"/>
    <property type="match status" value="1"/>
</dbReference>
<keyword evidence="5" id="KW-0378">Hydrolase</keyword>
<dbReference type="InterPro" id="IPR012337">
    <property type="entry name" value="RNaseH-like_sf"/>
</dbReference>
<dbReference type="EMBL" id="KE346271">
    <property type="protein sequence ID" value="EXC31837.1"/>
    <property type="molecule type" value="Genomic_DNA"/>
</dbReference>
<evidence type="ECO:0000256" key="6">
    <source>
        <dbReference type="ARBA" id="ARBA00022842"/>
    </source>
</evidence>
<dbReference type="PANTHER" id="PTHR37984:SF5">
    <property type="entry name" value="PROTEIN NYNRIN-LIKE"/>
    <property type="match status" value="1"/>
</dbReference>
<feature type="compositionally biased region" description="Basic residues" evidence="11">
    <location>
        <begin position="204"/>
        <end position="215"/>
    </location>
</feature>
<dbReference type="GO" id="GO:0003964">
    <property type="term" value="F:RNA-directed DNA polymerase activity"/>
    <property type="evidence" value="ECO:0007669"/>
    <property type="project" value="UniProtKB-KW"/>
</dbReference>
<dbReference type="PROSITE" id="PS00141">
    <property type="entry name" value="ASP_PROTEASE"/>
    <property type="match status" value="1"/>
</dbReference>
<dbReference type="GO" id="GO:0004190">
    <property type="term" value="F:aspartic-type endopeptidase activity"/>
    <property type="evidence" value="ECO:0007669"/>
    <property type="project" value="InterPro"/>
</dbReference>
<dbReference type="Pfam" id="PF00078">
    <property type="entry name" value="RVT_1"/>
    <property type="match status" value="1"/>
</dbReference>
<keyword evidence="2" id="KW-0548">Nucleotidyltransferase</keyword>
<feature type="compositionally biased region" description="Polar residues" evidence="11">
    <location>
        <begin position="140"/>
        <end position="151"/>
    </location>
</feature>
<dbReference type="Gene3D" id="1.10.340.70">
    <property type="match status" value="1"/>
</dbReference>
<evidence type="ECO:0000313" key="14">
    <source>
        <dbReference type="EMBL" id="EXC31837.1"/>
    </source>
</evidence>
<dbReference type="PROSITE" id="PS50878">
    <property type="entry name" value="RT_POL"/>
    <property type="match status" value="1"/>
</dbReference>
<dbReference type="InterPro" id="IPR043502">
    <property type="entry name" value="DNA/RNA_pol_sf"/>
</dbReference>
<dbReference type="Pfam" id="PF08284">
    <property type="entry name" value="RVP_2"/>
    <property type="match status" value="1"/>
</dbReference>
<dbReference type="InterPro" id="IPR050951">
    <property type="entry name" value="Retrovirus_Pol_polyprotein"/>
</dbReference>
<dbReference type="InterPro" id="IPR036397">
    <property type="entry name" value="RNaseH_sf"/>
</dbReference>
<protein>
    <submittedName>
        <fullName evidence="14">Transposon Ty3-I Gag-Pol polyprotein</fullName>
    </submittedName>
</protein>
<evidence type="ECO:0000256" key="7">
    <source>
        <dbReference type="ARBA" id="ARBA00022884"/>
    </source>
</evidence>
<dbReference type="InterPro" id="IPR000477">
    <property type="entry name" value="RT_dom"/>
</dbReference>
<feature type="domain" description="Reverse transcriptase" evidence="12">
    <location>
        <begin position="460"/>
        <end position="639"/>
    </location>
</feature>
<feature type="compositionally biased region" description="Low complexity" evidence="11">
    <location>
        <begin position="162"/>
        <end position="179"/>
    </location>
</feature>
<gene>
    <name evidence="14" type="ORF">L484_020665</name>
</gene>
<dbReference type="InterPro" id="IPR001969">
    <property type="entry name" value="Aspartic_peptidase_AS"/>
</dbReference>
<dbReference type="PANTHER" id="PTHR37984">
    <property type="entry name" value="PROTEIN CBG26694"/>
    <property type="match status" value="1"/>
</dbReference>
<dbReference type="SUPFAM" id="SSF50630">
    <property type="entry name" value="Acid proteases"/>
    <property type="match status" value="1"/>
</dbReference>
<keyword evidence="8" id="KW-0229">DNA integration</keyword>
<dbReference type="eggNOG" id="KOG0017">
    <property type="taxonomic scope" value="Eukaryota"/>
</dbReference>
<feature type="domain" description="Integrase catalytic" evidence="13">
    <location>
        <begin position="882"/>
        <end position="1047"/>
    </location>
</feature>
<dbReference type="AlphaFoldDB" id="W9S9A1"/>
<dbReference type="InterPro" id="IPR041577">
    <property type="entry name" value="RT_RNaseH_2"/>
</dbReference>
<keyword evidence="6" id="KW-0460">Magnesium</keyword>
<keyword evidence="15" id="KW-1185">Reference proteome</keyword>
<feature type="region of interest" description="Disordered" evidence="11">
    <location>
        <begin position="81"/>
        <end position="219"/>
    </location>
</feature>
<organism evidence="14 15">
    <name type="scientific">Morus notabilis</name>
    <dbReference type="NCBI Taxonomy" id="981085"/>
    <lineage>
        <taxon>Eukaryota</taxon>
        <taxon>Viridiplantae</taxon>
        <taxon>Streptophyta</taxon>
        <taxon>Embryophyta</taxon>
        <taxon>Tracheophyta</taxon>
        <taxon>Spermatophyta</taxon>
        <taxon>Magnoliopsida</taxon>
        <taxon>eudicotyledons</taxon>
        <taxon>Gunneridae</taxon>
        <taxon>Pentapetalae</taxon>
        <taxon>rosids</taxon>
        <taxon>fabids</taxon>
        <taxon>Rosales</taxon>
        <taxon>Moraceae</taxon>
        <taxon>Moreae</taxon>
        <taxon>Morus</taxon>
    </lineage>
</organism>
<evidence type="ECO:0000256" key="9">
    <source>
        <dbReference type="ARBA" id="ARBA00022918"/>
    </source>
</evidence>
<evidence type="ECO:0000256" key="3">
    <source>
        <dbReference type="ARBA" id="ARBA00022722"/>
    </source>
</evidence>